<dbReference type="InterPro" id="IPR007525">
    <property type="entry name" value="FrhB_FdhB_C"/>
</dbReference>
<gene>
    <name evidence="5" type="ORF">SAMN05444001_101295</name>
</gene>
<keyword evidence="2" id="KW-0408">Iron</keyword>
<dbReference type="InterPro" id="IPR017896">
    <property type="entry name" value="4Fe4S_Fe-S-bd"/>
</dbReference>
<sequence>MKRLPNQTECIGCGICLEVCPTNCLSFFENAEGFRQIKSEEDLCIKCNKCERYCPVLQDGKSDNYDKEEISVYACQHIDKEILKNSSSGGFFSALCEALFNLYQGKVTVYGASLQKDLTVKHIGVSFMEELSLIRGSKYLQSDITSVLTSIKERLQNGEFVLFSGTPCQIAALYSFLKDSYPTLFTCEVICHGIPSDLHFRKQNEDLEAKVGASISSINFRSKSICWTIPTTQYCFSNGKVRYYRALENNFMGSFYSGINLRPSCYGCKYAKLPRLADITMGDFWKIGESACFSFMDKEKGISLALCNNTKGKFLFESAKYLLKFEPRKIEEAIRGNVHLIQPVKNKSIQRECLLSDIKLLEMDKVAKKYNKISFRKRLSMIMGRRGMKAYYYLKNIRHIK</sequence>
<organism evidence="5 6">
    <name type="scientific">Parabacteroides chinchillae</name>
    <dbReference type="NCBI Taxonomy" id="871327"/>
    <lineage>
        <taxon>Bacteria</taxon>
        <taxon>Pseudomonadati</taxon>
        <taxon>Bacteroidota</taxon>
        <taxon>Bacteroidia</taxon>
        <taxon>Bacteroidales</taxon>
        <taxon>Tannerellaceae</taxon>
        <taxon>Parabacteroides</taxon>
    </lineage>
</organism>
<dbReference type="PANTHER" id="PTHR43193:SF2">
    <property type="entry name" value="POLYFERREDOXIN PROTEIN FWDF"/>
    <property type="match status" value="1"/>
</dbReference>
<dbReference type="Proteomes" id="UP000236725">
    <property type="component" value="Unassembled WGS sequence"/>
</dbReference>
<reference evidence="5 6" key="1">
    <citation type="submission" date="2016-10" db="EMBL/GenBank/DDBJ databases">
        <authorList>
            <person name="Varghese N."/>
            <person name="Submissions S."/>
        </authorList>
    </citation>
    <scope>NUCLEOTIDE SEQUENCE [LARGE SCALE GENOMIC DNA]</scope>
    <source>
        <strain evidence="5 6">DSM 29073</strain>
    </source>
</reference>
<dbReference type="InterPro" id="IPR017900">
    <property type="entry name" value="4Fe4S_Fe_S_CS"/>
</dbReference>
<dbReference type="RefSeq" id="WP_103982242.1">
    <property type="nucleotide sequence ID" value="NZ_FNVS01000001.1"/>
</dbReference>
<dbReference type="InterPro" id="IPR052977">
    <property type="entry name" value="Polyferredoxin-like_ET"/>
</dbReference>
<evidence type="ECO:0000256" key="1">
    <source>
        <dbReference type="ARBA" id="ARBA00022723"/>
    </source>
</evidence>
<evidence type="ECO:0000259" key="4">
    <source>
        <dbReference type="PROSITE" id="PS51379"/>
    </source>
</evidence>
<dbReference type="PANTHER" id="PTHR43193">
    <property type="match status" value="1"/>
</dbReference>
<dbReference type="AlphaFoldDB" id="A0A8G2BTY5"/>
<feature type="domain" description="4Fe-4S ferredoxin-type" evidence="4">
    <location>
        <begin position="35"/>
        <end position="65"/>
    </location>
</feature>
<dbReference type="Pfam" id="PF12838">
    <property type="entry name" value="Fer4_7"/>
    <property type="match status" value="1"/>
</dbReference>
<evidence type="ECO:0000256" key="2">
    <source>
        <dbReference type="ARBA" id="ARBA00023004"/>
    </source>
</evidence>
<dbReference type="PROSITE" id="PS51379">
    <property type="entry name" value="4FE4S_FER_2"/>
    <property type="match status" value="2"/>
</dbReference>
<dbReference type="Pfam" id="PF04432">
    <property type="entry name" value="FrhB_FdhB_C"/>
    <property type="match status" value="1"/>
</dbReference>
<dbReference type="GO" id="GO:0051536">
    <property type="term" value="F:iron-sulfur cluster binding"/>
    <property type="evidence" value="ECO:0007669"/>
    <property type="project" value="UniProtKB-KW"/>
</dbReference>
<comment type="caution">
    <text evidence="5">The sequence shown here is derived from an EMBL/GenBank/DDBJ whole genome shotgun (WGS) entry which is preliminary data.</text>
</comment>
<keyword evidence="1" id="KW-0479">Metal-binding</keyword>
<protein>
    <submittedName>
        <fullName evidence="5">Coenzyme F420-reducing hydrogenase, beta subunit</fullName>
    </submittedName>
</protein>
<keyword evidence="3" id="KW-0411">Iron-sulfur</keyword>
<evidence type="ECO:0000313" key="5">
    <source>
        <dbReference type="EMBL" id="SEF46405.1"/>
    </source>
</evidence>
<evidence type="ECO:0000256" key="3">
    <source>
        <dbReference type="ARBA" id="ARBA00023014"/>
    </source>
</evidence>
<dbReference type="Gene3D" id="3.30.70.20">
    <property type="match status" value="1"/>
</dbReference>
<feature type="domain" description="4Fe-4S ferredoxin-type" evidence="4">
    <location>
        <begin position="1"/>
        <end position="30"/>
    </location>
</feature>
<evidence type="ECO:0000313" key="6">
    <source>
        <dbReference type="Proteomes" id="UP000236725"/>
    </source>
</evidence>
<dbReference type="GO" id="GO:0046872">
    <property type="term" value="F:metal ion binding"/>
    <property type="evidence" value="ECO:0007669"/>
    <property type="project" value="UniProtKB-KW"/>
</dbReference>
<name>A0A8G2BTY5_9BACT</name>
<keyword evidence="6" id="KW-1185">Reference proteome</keyword>
<proteinExistence type="predicted"/>
<dbReference type="EMBL" id="FNVS01000001">
    <property type="protein sequence ID" value="SEF46405.1"/>
    <property type="molecule type" value="Genomic_DNA"/>
</dbReference>
<accession>A0A8G2BTY5</accession>
<dbReference type="PROSITE" id="PS00198">
    <property type="entry name" value="4FE4S_FER_1"/>
    <property type="match status" value="2"/>
</dbReference>
<dbReference type="SUPFAM" id="SSF54862">
    <property type="entry name" value="4Fe-4S ferredoxins"/>
    <property type="match status" value="1"/>
</dbReference>